<dbReference type="EMBL" id="CM051407">
    <property type="protein sequence ID" value="KAJ4701748.1"/>
    <property type="molecule type" value="Genomic_DNA"/>
</dbReference>
<keyword evidence="2" id="KW-1185">Reference proteome</keyword>
<dbReference type="Proteomes" id="UP001164539">
    <property type="component" value="Chromosome 14"/>
</dbReference>
<proteinExistence type="predicted"/>
<reference evidence="1 2" key="1">
    <citation type="journal article" date="2023" name="Science">
        <title>Complex scaffold remodeling in plant triterpene biosynthesis.</title>
        <authorList>
            <person name="De La Pena R."/>
            <person name="Hodgson H."/>
            <person name="Liu J.C."/>
            <person name="Stephenson M.J."/>
            <person name="Martin A.C."/>
            <person name="Owen C."/>
            <person name="Harkess A."/>
            <person name="Leebens-Mack J."/>
            <person name="Jimenez L.E."/>
            <person name="Osbourn A."/>
            <person name="Sattely E.S."/>
        </authorList>
    </citation>
    <scope>NUCLEOTIDE SEQUENCE [LARGE SCALE GENOMIC DNA]</scope>
    <source>
        <strain evidence="2">cv. JPN11</strain>
        <tissue evidence="1">Leaf</tissue>
    </source>
</reference>
<protein>
    <submittedName>
        <fullName evidence="1">Uncharacterized protein</fullName>
    </submittedName>
</protein>
<comment type="caution">
    <text evidence="1">The sequence shown here is derived from an EMBL/GenBank/DDBJ whole genome shotgun (WGS) entry which is preliminary data.</text>
</comment>
<organism evidence="1 2">
    <name type="scientific">Melia azedarach</name>
    <name type="common">Chinaberry tree</name>
    <dbReference type="NCBI Taxonomy" id="155640"/>
    <lineage>
        <taxon>Eukaryota</taxon>
        <taxon>Viridiplantae</taxon>
        <taxon>Streptophyta</taxon>
        <taxon>Embryophyta</taxon>
        <taxon>Tracheophyta</taxon>
        <taxon>Spermatophyta</taxon>
        <taxon>Magnoliopsida</taxon>
        <taxon>eudicotyledons</taxon>
        <taxon>Gunneridae</taxon>
        <taxon>Pentapetalae</taxon>
        <taxon>rosids</taxon>
        <taxon>malvids</taxon>
        <taxon>Sapindales</taxon>
        <taxon>Meliaceae</taxon>
        <taxon>Melia</taxon>
    </lineage>
</organism>
<accession>A0ACC1WRR5</accession>
<name>A0ACC1WRR5_MELAZ</name>
<sequence>MAKPSMRSHSPDASVSISSDRRGRVCWGQRRNGEGNGEELTVVRDDIATGEIFKAVVAGGVVEGEDEVDAIMCLSQYESSENGLAVSGSRWKKEWVGGSASASASVVLDSADIDRPTTQQRNKCIYVYYYLVGSVSSSPWNWSIRVKEN</sequence>
<evidence type="ECO:0000313" key="1">
    <source>
        <dbReference type="EMBL" id="KAJ4701748.1"/>
    </source>
</evidence>
<evidence type="ECO:0000313" key="2">
    <source>
        <dbReference type="Proteomes" id="UP001164539"/>
    </source>
</evidence>
<gene>
    <name evidence="1" type="ORF">OWV82_024941</name>
</gene>